<dbReference type="EMBL" id="MU853615">
    <property type="protein sequence ID" value="KAK4141249.1"/>
    <property type="molecule type" value="Genomic_DNA"/>
</dbReference>
<dbReference type="GeneID" id="87818293"/>
<evidence type="ECO:0000256" key="3">
    <source>
        <dbReference type="ARBA" id="ARBA00022801"/>
    </source>
</evidence>
<keyword evidence="3 6" id="KW-0378">Hydrolase</keyword>
<evidence type="ECO:0000256" key="4">
    <source>
        <dbReference type="ARBA" id="ARBA00022884"/>
    </source>
</evidence>
<organism evidence="6 7">
    <name type="scientific">Dichotomopilus funicola</name>
    <dbReference type="NCBI Taxonomy" id="1934379"/>
    <lineage>
        <taxon>Eukaryota</taxon>
        <taxon>Fungi</taxon>
        <taxon>Dikarya</taxon>
        <taxon>Ascomycota</taxon>
        <taxon>Pezizomycotina</taxon>
        <taxon>Sordariomycetes</taxon>
        <taxon>Sordariomycetidae</taxon>
        <taxon>Sordariales</taxon>
        <taxon>Chaetomiaceae</taxon>
        <taxon>Dichotomopilus</taxon>
    </lineage>
</organism>
<protein>
    <recommendedName>
        <fullName evidence="1">peptidyl-tRNA hydrolase</fullName>
        <ecNumber evidence="1">3.1.1.29</ecNumber>
    </recommendedName>
</protein>
<keyword evidence="7" id="KW-1185">Reference proteome</keyword>
<keyword evidence="4" id="KW-0694">RNA-binding</keyword>
<dbReference type="GO" id="GO:0000049">
    <property type="term" value="F:tRNA binding"/>
    <property type="evidence" value="ECO:0007669"/>
    <property type="project" value="UniProtKB-KW"/>
</dbReference>
<evidence type="ECO:0000256" key="1">
    <source>
        <dbReference type="ARBA" id="ARBA00013260"/>
    </source>
</evidence>
<reference evidence="6" key="2">
    <citation type="submission" date="2023-05" db="EMBL/GenBank/DDBJ databases">
        <authorList>
            <consortium name="Lawrence Berkeley National Laboratory"/>
            <person name="Steindorff A."/>
            <person name="Hensen N."/>
            <person name="Bonometti L."/>
            <person name="Westerberg I."/>
            <person name="Brannstrom I.O."/>
            <person name="Guillou S."/>
            <person name="Cros-Aarteil S."/>
            <person name="Calhoun S."/>
            <person name="Haridas S."/>
            <person name="Kuo A."/>
            <person name="Mondo S."/>
            <person name="Pangilinan J."/>
            <person name="Riley R."/>
            <person name="Labutti K."/>
            <person name="Andreopoulos B."/>
            <person name="Lipzen A."/>
            <person name="Chen C."/>
            <person name="Yanf M."/>
            <person name="Daum C."/>
            <person name="Ng V."/>
            <person name="Clum A."/>
            <person name="Ohm R."/>
            <person name="Martin F."/>
            <person name="Silar P."/>
            <person name="Natvig D."/>
            <person name="Lalanne C."/>
            <person name="Gautier V."/>
            <person name="Ament-Velasquez S.L."/>
            <person name="Kruys A."/>
            <person name="Hutchinson M.I."/>
            <person name="Powell A.J."/>
            <person name="Barry K."/>
            <person name="Miller A.N."/>
            <person name="Grigoriev I.V."/>
            <person name="Debuchy R."/>
            <person name="Gladieux P."/>
            <person name="Thoren M.H."/>
            <person name="Johannesson H."/>
        </authorList>
    </citation>
    <scope>NUCLEOTIDE SEQUENCE</scope>
    <source>
        <strain evidence="6">CBS 141.50</strain>
    </source>
</reference>
<dbReference type="PROSITE" id="PS01196">
    <property type="entry name" value="PEPT_TRNA_HYDROL_2"/>
    <property type="match status" value="1"/>
</dbReference>
<dbReference type="SUPFAM" id="SSF53178">
    <property type="entry name" value="Peptidyl-tRNA hydrolase-like"/>
    <property type="match status" value="1"/>
</dbReference>
<evidence type="ECO:0000313" key="7">
    <source>
        <dbReference type="Proteomes" id="UP001302676"/>
    </source>
</evidence>
<dbReference type="PANTHER" id="PTHR17224:SF1">
    <property type="entry name" value="PEPTIDYL-TRNA HYDROLASE"/>
    <property type="match status" value="1"/>
</dbReference>
<proteinExistence type="inferred from homology"/>
<dbReference type="Proteomes" id="UP001302676">
    <property type="component" value="Unassembled WGS sequence"/>
</dbReference>
<gene>
    <name evidence="6" type="ORF">C8A04DRAFT_31227</name>
</gene>
<dbReference type="InterPro" id="IPR036416">
    <property type="entry name" value="Pept_tRNA_hydro_sf"/>
</dbReference>
<sequence>MPLPKQVLVVSIGNPGALQQTYHSAGHIVVNRIQHLLGHSQPRFDFQRLGHARTCASLGSRYLLMQSPVAMNISGEWAAKAYKEQLQQRGLQPRDLGFVVVHDDLEEALGVVRVRPWDKSARGHNGLKSLQQKMMKPVNAPWARVSIGIGRPESRTDLQVRRMGVVDFVLSKVPPDEKRMLEGGVSEAALDHIRALDQRWTITP</sequence>
<keyword evidence="2" id="KW-0820">tRNA-binding</keyword>
<comment type="caution">
    <text evidence="6">The sequence shown here is derived from an EMBL/GenBank/DDBJ whole genome shotgun (WGS) entry which is preliminary data.</text>
</comment>
<dbReference type="AlphaFoldDB" id="A0AAN6ZKT4"/>
<reference evidence="6" key="1">
    <citation type="journal article" date="2023" name="Mol. Phylogenet. Evol.">
        <title>Genome-scale phylogeny and comparative genomics of the fungal order Sordariales.</title>
        <authorList>
            <person name="Hensen N."/>
            <person name="Bonometti L."/>
            <person name="Westerberg I."/>
            <person name="Brannstrom I.O."/>
            <person name="Guillou S."/>
            <person name="Cros-Aarteil S."/>
            <person name="Calhoun S."/>
            <person name="Haridas S."/>
            <person name="Kuo A."/>
            <person name="Mondo S."/>
            <person name="Pangilinan J."/>
            <person name="Riley R."/>
            <person name="LaButti K."/>
            <person name="Andreopoulos B."/>
            <person name="Lipzen A."/>
            <person name="Chen C."/>
            <person name="Yan M."/>
            <person name="Daum C."/>
            <person name="Ng V."/>
            <person name="Clum A."/>
            <person name="Steindorff A."/>
            <person name="Ohm R.A."/>
            <person name="Martin F."/>
            <person name="Silar P."/>
            <person name="Natvig D.O."/>
            <person name="Lalanne C."/>
            <person name="Gautier V."/>
            <person name="Ament-Velasquez S.L."/>
            <person name="Kruys A."/>
            <person name="Hutchinson M.I."/>
            <person name="Powell A.J."/>
            <person name="Barry K."/>
            <person name="Miller A.N."/>
            <person name="Grigoriev I.V."/>
            <person name="Debuchy R."/>
            <person name="Gladieux P."/>
            <person name="Hiltunen Thoren M."/>
            <person name="Johannesson H."/>
        </authorList>
    </citation>
    <scope>NUCLEOTIDE SEQUENCE</scope>
    <source>
        <strain evidence="6">CBS 141.50</strain>
    </source>
</reference>
<evidence type="ECO:0000256" key="5">
    <source>
        <dbReference type="ARBA" id="ARBA00038063"/>
    </source>
</evidence>
<evidence type="ECO:0000256" key="2">
    <source>
        <dbReference type="ARBA" id="ARBA00022555"/>
    </source>
</evidence>
<dbReference type="PANTHER" id="PTHR17224">
    <property type="entry name" value="PEPTIDYL-TRNA HYDROLASE"/>
    <property type="match status" value="1"/>
</dbReference>
<dbReference type="InterPro" id="IPR018171">
    <property type="entry name" value="Pept_tRNA_hydro_CS"/>
</dbReference>
<dbReference type="Pfam" id="PF01195">
    <property type="entry name" value="Pept_tRNA_hydro"/>
    <property type="match status" value="1"/>
</dbReference>
<dbReference type="RefSeq" id="XP_062634620.1">
    <property type="nucleotide sequence ID" value="XM_062781680.1"/>
</dbReference>
<comment type="similarity">
    <text evidence="5">Belongs to the PTH family.</text>
</comment>
<dbReference type="EC" id="3.1.1.29" evidence="1"/>
<evidence type="ECO:0000313" key="6">
    <source>
        <dbReference type="EMBL" id="KAK4141249.1"/>
    </source>
</evidence>
<dbReference type="Gene3D" id="3.40.50.1470">
    <property type="entry name" value="Peptidyl-tRNA hydrolase"/>
    <property type="match status" value="1"/>
</dbReference>
<dbReference type="GO" id="GO:0004045">
    <property type="term" value="F:peptidyl-tRNA hydrolase activity"/>
    <property type="evidence" value="ECO:0007669"/>
    <property type="project" value="UniProtKB-EC"/>
</dbReference>
<dbReference type="InterPro" id="IPR001328">
    <property type="entry name" value="Pept_tRNA_hydro"/>
</dbReference>
<accession>A0AAN6ZKT4</accession>
<name>A0AAN6ZKT4_9PEZI</name>